<keyword evidence="5 10" id="KW-0819">tRNA processing</keyword>
<dbReference type="InterPro" id="IPR039657">
    <property type="entry name" value="Dimethylallyltransferase"/>
</dbReference>
<dbReference type="Pfam" id="PF01715">
    <property type="entry name" value="IPPT"/>
    <property type="match status" value="1"/>
</dbReference>
<accession>A0A2N5J1D1</accession>
<feature type="binding site" evidence="10">
    <location>
        <begin position="50"/>
        <end position="57"/>
    </location>
    <ligand>
        <name>ATP</name>
        <dbReference type="ChEBI" id="CHEBI:30616"/>
    </ligand>
</feature>
<evidence type="ECO:0000256" key="6">
    <source>
        <dbReference type="ARBA" id="ARBA00022741"/>
    </source>
</evidence>
<keyword evidence="4 10" id="KW-0808">Transferase</keyword>
<dbReference type="Proteomes" id="UP000234935">
    <property type="component" value="Unassembled WGS sequence"/>
</dbReference>
<dbReference type="SUPFAM" id="SSF52540">
    <property type="entry name" value="P-loop containing nucleoside triphosphate hydrolases"/>
    <property type="match status" value="1"/>
</dbReference>
<evidence type="ECO:0000256" key="11">
    <source>
        <dbReference type="RuleBase" id="RU003783"/>
    </source>
</evidence>
<evidence type="ECO:0000256" key="10">
    <source>
        <dbReference type="HAMAP-Rule" id="MF_00185"/>
    </source>
</evidence>
<evidence type="ECO:0000256" key="4">
    <source>
        <dbReference type="ARBA" id="ARBA00022679"/>
    </source>
</evidence>
<dbReference type="Gene3D" id="3.40.50.300">
    <property type="entry name" value="P-loop containing nucleotide triphosphate hydrolases"/>
    <property type="match status" value="1"/>
</dbReference>
<comment type="caution">
    <text evidence="10">Lacks conserved residue(s) required for the propagation of feature annotation.</text>
</comment>
<feature type="site" description="Interaction with substrate tRNA" evidence="10">
    <location>
        <position position="167"/>
    </location>
</feature>
<keyword evidence="15" id="KW-1185">Reference proteome</keyword>
<evidence type="ECO:0000256" key="9">
    <source>
        <dbReference type="ARBA" id="ARBA00049563"/>
    </source>
</evidence>
<keyword evidence="6 10" id="KW-0547">Nucleotide-binding</keyword>
<name>A0A2N5J1D1_9BIFI</name>
<evidence type="ECO:0000313" key="15">
    <source>
        <dbReference type="Proteomes" id="UP000234935"/>
    </source>
</evidence>
<comment type="caution">
    <text evidence="14">The sequence shown here is derived from an EMBL/GenBank/DDBJ whole genome shotgun (WGS) entry which is preliminary data.</text>
</comment>
<dbReference type="FunFam" id="1.10.20.140:FF:000001">
    <property type="entry name" value="tRNA dimethylallyltransferase"/>
    <property type="match status" value="1"/>
</dbReference>
<comment type="cofactor">
    <cofactor evidence="1 10">
        <name>Mg(2+)</name>
        <dbReference type="ChEBI" id="CHEBI:18420"/>
    </cofactor>
</comment>
<gene>
    <name evidence="10" type="primary">miaA</name>
    <name evidence="14" type="ORF">CGZ88_0165</name>
</gene>
<evidence type="ECO:0000256" key="7">
    <source>
        <dbReference type="ARBA" id="ARBA00022840"/>
    </source>
</evidence>
<evidence type="ECO:0000256" key="3">
    <source>
        <dbReference type="ARBA" id="ARBA00005842"/>
    </source>
</evidence>
<feature type="binding site" evidence="10">
    <location>
        <begin position="52"/>
        <end position="57"/>
    </location>
    <ligand>
        <name>substrate</name>
    </ligand>
</feature>
<organism evidence="14 15">
    <name type="scientific">Bifidobacterium anseris</name>
    <dbReference type="NCBI Taxonomy" id="2020963"/>
    <lineage>
        <taxon>Bacteria</taxon>
        <taxon>Bacillati</taxon>
        <taxon>Actinomycetota</taxon>
        <taxon>Actinomycetes</taxon>
        <taxon>Bifidobacteriales</taxon>
        <taxon>Bifidobacteriaceae</taxon>
        <taxon>Bifidobacterium</taxon>
    </lineage>
</organism>
<evidence type="ECO:0000256" key="13">
    <source>
        <dbReference type="RuleBase" id="RU003785"/>
    </source>
</evidence>
<dbReference type="AlphaFoldDB" id="A0A2N5J1D1"/>
<comment type="similarity">
    <text evidence="3 10 13">Belongs to the IPP transferase family.</text>
</comment>
<dbReference type="InterPro" id="IPR027417">
    <property type="entry name" value="P-loop_NTPase"/>
</dbReference>
<dbReference type="PANTHER" id="PTHR11088">
    <property type="entry name" value="TRNA DIMETHYLALLYLTRANSFERASE"/>
    <property type="match status" value="1"/>
</dbReference>
<evidence type="ECO:0000256" key="8">
    <source>
        <dbReference type="ARBA" id="ARBA00022842"/>
    </source>
</evidence>
<dbReference type="PANTHER" id="PTHR11088:SF60">
    <property type="entry name" value="TRNA DIMETHYLALLYLTRANSFERASE"/>
    <property type="match status" value="1"/>
</dbReference>
<proteinExistence type="inferred from homology"/>
<evidence type="ECO:0000256" key="2">
    <source>
        <dbReference type="ARBA" id="ARBA00003213"/>
    </source>
</evidence>
<dbReference type="GO" id="GO:0052381">
    <property type="term" value="F:tRNA dimethylallyltransferase activity"/>
    <property type="evidence" value="ECO:0007669"/>
    <property type="project" value="UniProtKB-UniRule"/>
</dbReference>
<keyword evidence="8 10" id="KW-0460">Magnesium</keyword>
<keyword evidence="7 10" id="KW-0067">ATP-binding</keyword>
<dbReference type="NCBIfam" id="TIGR00174">
    <property type="entry name" value="miaA"/>
    <property type="match status" value="1"/>
</dbReference>
<dbReference type="GO" id="GO:0006400">
    <property type="term" value="P:tRNA modification"/>
    <property type="evidence" value="ECO:0007669"/>
    <property type="project" value="TreeGrafter"/>
</dbReference>
<dbReference type="GO" id="GO:0005524">
    <property type="term" value="F:ATP binding"/>
    <property type="evidence" value="ECO:0007669"/>
    <property type="project" value="UniProtKB-UniRule"/>
</dbReference>
<comment type="catalytic activity">
    <reaction evidence="9 10 11">
        <text>adenosine(37) in tRNA + dimethylallyl diphosphate = N(6)-dimethylallyladenosine(37) in tRNA + diphosphate</text>
        <dbReference type="Rhea" id="RHEA:26482"/>
        <dbReference type="Rhea" id="RHEA-COMP:10162"/>
        <dbReference type="Rhea" id="RHEA-COMP:10375"/>
        <dbReference type="ChEBI" id="CHEBI:33019"/>
        <dbReference type="ChEBI" id="CHEBI:57623"/>
        <dbReference type="ChEBI" id="CHEBI:74411"/>
        <dbReference type="ChEBI" id="CHEBI:74415"/>
        <dbReference type="EC" id="2.5.1.75"/>
    </reaction>
</comment>
<evidence type="ECO:0000256" key="1">
    <source>
        <dbReference type="ARBA" id="ARBA00001946"/>
    </source>
</evidence>
<reference evidence="14 15" key="1">
    <citation type="submission" date="2017-07" db="EMBL/GenBank/DDBJ databases">
        <title>Bifidobacterium novel species.</title>
        <authorList>
            <person name="Lugli G.A."/>
            <person name="Milani C."/>
            <person name="Duranti S."/>
            <person name="Mangifesta M."/>
        </authorList>
    </citation>
    <scope>NUCLEOTIDE SEQUENCE [LARGE SCALE GENOMIC DNA]</scope>
    <source>
        <strain evidence="15">Goo31D</strain>
    </source>
</reference>
<evidence type="ECO:0000313" key="14">
    <source>
        <dbReference type="EMBL" id="PLS28003.1"/>
    </source>
</evidence>
<dbReference type="HAMAP" id="MF_00185">
    <property type="entry name" value="IPP_trans"/>
    <property type="match status" value="1"/>
</dbReference>
<sequence length="367" mass="40487">MDDDVTMNDAAMTNAETANNMMTDTATTDAAMMNDAAAAQTTPRVVSIVGPTASGKTGLGIAIARRLAERGERAEIVNADAYQMYKGMDIGTAKADSDERAAVPHHLLDVIGPQETMTVARFQQMARASIADLQARGVRPILVGGSGLYARAAIDDITFPGTDPAVRARLEERAEREGPGVLFAELERLDPEAAARMDPHNPRRTVRALEVIEVTGRPYSASLPRYRYVIPSVQIGLDLPRAELDRRIDLRTKTMFDDGFVEEVRRLRPYLGATASRALGYQQVIDYLDGLSDLDETRFLVAQKTKRLARKQMGWFGRDPRIHWLQALNPRLVDLAMGIIDVADRGGYDAVDMHADEYVRHHLGDLT</sequence>
<evidence type="ECO:0000256" key="12">
    <source>
        <dbReference type="RuleBase" id="RU003784"/>
    </source>
</evidence>
<protein>
    <recommendedName>
        <fullName evidence="10">tRNA dimethylallyltransferase</fullName>
        <ecNumber evidence="10">2.5.1.75</ecNumber>
    </recommendedName>
    <alternativeName>
        <fullName evidence="10">Dimethylallyl diphosphate:tRNA dimethylallyltransferase</fullName>
        <shortName evidence="10">DMAPP:tRNA dimethylallyltransferase</shortName>
        <shortName evidence="10">DMATase</shortName>
    </alternativeName>
    <alternativeName>
        <fullName evidence="10">Isopentenyl-diphosphate:tRNA isopentenyltransferase</fullName>
        <shortName evidence="10">IPP transferase</shortName>
        <shortName evidence="10">IPPT</shortName>
        <shortName evidence="10">IPTase</shortName>
    </alternativeName>
</protein>
<feature type="site" description="Interaction with substrate tRNA" evidence="10">
    <location>
        <position position="146"/>
    </location>
</feature>
<dbReference type="InterPro" id="IPR018022">
    <property type="entry name" value="IPT"/>
</dbReference>
<dbReference type="Gene3D" id="1.10.20.140">
    <property type="match status" value="1"/>
</dbReference>
<evidence type="ECO:0000256" key="5">
    <source>
        <dbReference type="ARBA" id="ARBA00022694"/>
    </source>
</evidence>
<comment type="function">
    <text evidence="2 10 12">Catalyzes the transfer of a dimethylallyl group onto the adenine at position 37 in tRNAs that read codons beginning with uridine, leading to the formation of N6-(dimethylallyl)adenosine (i(6)A).</text>
</comment>
<comment type="subunit">
    <text evidence="10">Monomer.</text>
</comment>
<dbReference type="EMBL" id="NMYC01000001">
    <property type="protein sequence ID" value="PLS28003.1"/>
    <property type="molecule type" value="Genomic_DNA"/>
</dbReference>
<dbReference type="EC" id="2.5.1.75" evidence="10"/>